<evidence type="ECO:0000313" key="3">
    <source>
        <dbReference type="EMBL" id="ATB31813.1"/>
    </source>
</evidence>
<organism evidence="3 4">
    <name type="scientific">Melittangium boletus DSM 14713</name>
    <dbReference type="NCBI Taxonomy" id="1294270"/>
    <lineage>
        <taxon>Bacteria</taxon>
        <taxon>Pseudomonadati</taxon>
        <taxon>Myxococcota</taxon>
        <taxon>Myxococcia</taxon>
        <taxon>Myxococcales</taxon>
        <taxon>Cystobacterineae</taxon>
        <taxon>Archangiaceae</taxon>
        <taxon>Melittangium</taxon>
    </lineage>
</organism>
<reference evidence="3 4" key="1">
    <citation type="submission" date="2017-06" db="EMBL/GenBank/DDBJ databases">
        <authorList>
            <person name="Kim H.J."/>
            <person name="Triplett B.A."/>
        </authorList>
    </citation>
    <scope>NUCLEOTIDE SEQUENCE [LARGE SCALE GENOMIC DNA]</scope>
    <source>
        <strain evidence="3 4">DSM 14713</strain>
    </source>
</reference>
<feature type="compositionally biased region" description="Low complexity" evidence="1">
    <location>
        <begin position="46"/>
        <end position="56"/>
    </location>
</feature>
<evidence type="ECO:0000256" key="2">
    <source>
        <dbReference type="SAM" id="SignalP"/>
    </source>
</evidence>
<keyword evidence="2" id="KW-0732">Signal</keyword>
<feature type="signal peptide" evidence="2">
    <location>
        <begin position="1"/>
        <end position="22"/>
    </location>
</feature>
<dbReference type="RefSeq" id="WP_095980094.1">
    <property type="nucleotide sequence ID" value="NZ_CP022163.1"/>
</dbReference>
<dbReference type="AlphaFoldDB" id="A0A250IKQ7"/>
<accession>A0A250IKQ7</accession>
<dbReference type="Proteomes" id="UP000217289">
    <property type="component" value="Chromosome"/>
</dbReference>
<dbReference type="EMBL" id="CP022163">
    <property type="protein sequence ID" value="ATB31813.1"/>
    <property type="molecule type" value="Genomic_DNA"/>
</dbReference>
<sequence>MTKRIVGVFATVALLSSGVALAGGEKHQKTQSGQQVGGEATGGSGQAQHTGAQTGQMLGEKQISGTVLKSSSSELKLRTDSGVISVKIDKNTQFQDPNVKHIKDLKEGQQVRTSFTVEKDANLARSVSLDTGMGGSGLDTDKGINQDIGGSGVDQQGSHDLSQPDMGGATHEDGKTY</sequence>
<name>A0A250IKQ7_9BACT</name>
<evidence type="ECO:0008006" key="5">
    <source>
        <dbReference type="Google" id="ProtNLM"/>
    </source>
</evidence>
<feature type="chain" id="PRO_5013077892" description="DUF5666 domain-containing protein" evidence="2">
    <location>
        <begin position="23"/>
        <end position="177"/>
    </location>
</feature>
<proteinExistence type="predicted"/>
<evidence type="ECO:0000256" key="1">
    <source>
        <dbReference type="SAM" id="MobiDB-lite"/>
    </source>
</evidence>
<feature type="compositionally biased region" description="Gly residues" evidence="1">
    <location>
        <begin position="35"/>
        <end position="45"/>
    </location>
</feature>
<feature type="region of interest" description="Disordered" evidence="1">
    <location>
        <begin position="24"/>
        <end position="59"/>
    </location>
</feature>
<feature type="region of interest" description="Disordered" evidence="1">
    <location>
        <begin position="130"/>
        <end position="177"/>
    </location>
</feature>
<dbReference type="OrthoDB" id="5520959at2"/>
<gene>
    <name evidence="3" type="ORF">MEBOL_005282</name>
</gene>
<evidence type="ECO:0000313" key="4">
    <source>
        <dbReference type="Proteomes" id="UP000217289"/>
    </source>
</evidence>
<dbReference type="KEGG" id="mbd:MEBOL_005282"/>
<keyword evidence="4" id="KW-1185">Reference proteome</keyword>
<protein>
    <recommendedName>
        <fullName evidence="5">DUF5666 domain-containing protein</fullName>
    </recommendedName>
</protein>